<dbReference type="KEGG" id="php:PhaeoP97_01277"/>
<name>A0A1L3I3X7_9RHOB</name>
<protein>
    <submittedName>
        <fullName evidence="1">Uncharacterized protein</fullName>
    </submittedName>
</protein>
<organism evidence="1 2">
    <name type="scientific">Phaeobacter porticola</name>
    <dbReference type="NCBI Taxonomy" id="1844006"/>
    <lineage>
        <taxon>Bacteria</taxon>
        <taxon>Pseudomonadati</taxon>
        <taxon>Pseudomonadota</taxon>
        <taxon>Alphaproteobacteria</taxon>
        <taxon>Rhodobacterales</taxon>
        <taxon>Roseobacteraceae</taxon>
        <taxon>Phaeobacter</taxon>
    </lineage>
</organism>
<evidence type="ECO:0000313" key="1">
    <source>
        <dbReference type="EMBL" id="APG46702.1"/>
    </source>
</evidence>
<proteinExistence type="predicted"/>
<reference evidence="2" key="1">
    <citation type="submission" date="2016-07" db="EMBL/GenBank/DDBJ databases">
        <title>Phaeobacter portensis sp. nov., a tropodithietic acid producing bacterium isolated from a German harbor.</title>
        <authorList>
            <person name="Freese H.M."/>
            <person name="Bunk B."/>
            <person name="Breider S."/>
            <person name="Brinkhoff T."/>
        </authorList>
    </citation>
    <scope>NUCLEOTIDE SEQUENCE [LARGE SCALE GENOMIC DNA]</scope>
    <source>
        <strain evidence="2">P97</strain>
    </source>
</reference>
<dbReference type="AlphaFoldDB" id="A0A1L3I3X7"/>
<dbReference type="STRING" id="1844006.PhaeoP97_01277"/>
<sequence length="73" mass="8129">MCGVSLCGCAAEYVELSRHRPSARAGGFAVYFRALADAVTPLCFRSVNFKLEVFFYLTDIGEKLMPFPPYQEA</sequence>
<accession>A0A1L3I3X7</accession>
<evidence type="ECO:0000313" key="2">
    <source>
        <dbReference type="Proteomes" id="UP000183859"/>
    </source>
</evidence>
<keyword evidence="2" id="KW-1185">Reference proteome</keyword>
<dbReference type="EMBL" id="CP016364">
    <property type="protein sequence ID" value="APG46702.1"/>
    <property type="molecule type" value="Genomic_DNA"/>
</dbReference>
<dbReference type="Proteomes" id="UP000183859">
    <property type="component" value="Chromosome"/>
</dbReference>
<gene>
    <name evidence="1" type="ORF">PhaeoP97_01277</name>
</gene>